<reference evidence="1 2" key="1">
    <citation type="submission" date="2020-07" db="EMBL/GenBank/DDBJ databases">
        <title>Genomic Encyclopedia of Type Strains, Phase IV (KMG-V): Genome sequencing to study the core and pangenomes of soil and plant-associated prokaryotes.</title>
        <authorList>
            <person name="Whitman W."/>
        </authorList>
    </citation>
    <scope>NUCLEOTIDE SEQUENCE [LARGE SCALE GENOMIC DNA]</scope>
    <source>
        <strain evidence="1 2">AN3</strain>
    </source>
</reference>
<dbReference type="Proteomes" id="UP000549052">
    <property type="component" value="Unassembled WGS sequence"/>
</dbReference>
<evidence type="ECO:0000313" key="1">
    <source>
        <dbReference type="EMBL" id="MBA8881011.1"/>
    </source>
</evidence>
<proteinExistence type="predicted"/>
<protein>
    <submittedName>
        <fullName evidence="1">Uncharacterized protein</fullName>
    </submittedName>
</protein>
<evidence type="ECO:0000313" key="2">
    <source>
        <dbReference type="Proteomes" id="UP000549052"/>
    </source>
</evidence>
<dbReference type="AlphaFoldDB" id="A0A839ELU7"/>
<dbReference type="EMBL" id="JACGXN010000011">
    <property type="protein sequence ID" value="MBA8881011.1"/>
    <property type="molecule type" value="Genomic_DNA"/>
</dbReference>
<accession>A0A839ELU7</accession>
<gene>
    <name evidence="1" type="ORF">FHW16_004746</name>
</gene>
<sequence length="127" mass="13671">MTKIVIYGGTGSGKYVLALQMQQDNPTLSDPVIIKSPSDLRPFLSSPHTRIGIVNALSVDHIISKSRMMELGPVLFVPAPAEVEAWGEDLSTDAAAWDWLMGLDVTDSDISDQEASQAAIPEEVPAH</sequence>
<name>A0A839ELU7_9HYPH</name>
<keyword evidence="2" id="KW-1185">Reference proteome</keyword>
<dbReference type="RefSeq" id="WP_182551638.1">
    <property type="nucleotide sequence ID" value="NZ_JACGXN010000011.1"/>
</dbReference>
<organism evidence="1 2">
    <name type="scientific">Phyllobacterium myrsinacearum</name>
    <dbReference type="NCBI Taxonomy" id="28101"/>
    <lineage>
        <taxon>Bacteria</taxon>
        <taxon>Pseudomonadati</taxon>
        <taxon>Pseudomonadota</taxon>
        <taxon>Alphaproteobacteria</taxon>
        <taxon>Hyphomicrobiales</taxon>
        <taxon>Phyllobacteriaceae</taxon>
        <taxon>Phyllobacterium</taxon>
    </lineage>
</organism>
<comment type="caution">
    <text evidence="1">The sequence shown here is derived from an EMBL/GenBank/DDBJ whole genome shotgun (WGS) entry which is preliminary data.</text>
</comment>